<evidence type="ECO:0000313" key="4">
    <source>
        <dbReference type="Proteomes" id="UP000193577"/>
    </source>
</evidence>
<evidence type="ECO:0000256" key="1">
    <source>
        <dbReference type="SAM" id="Phobius"/>
    </source>
</evidence>
<evidence type="ECO:0000256" key="2">
    <source>
        <dbReference type="SAM" id="SignalP"/>
    </source>
</evidence>
<keyword evidence="4" id="KW-1185">Reference proteome</keyword>
<keyword evidence="1" id="KW-0812">Transmembrane</keyword>
<keyword evidence="2" id="KW-0732">Signal</keyword>
<accession>A0AA91PDD3</accession>
<sequence>MVSWAVALGALLLVLTDSAFASDFENGTHTSTIAAPAGTVALIGGVAGLVLLLAALWRGPAAARWISATLLALAALPPLAGIVLR</sequence>
<comment type="caution">
    <text evidence="3">The sequence shown here is derived from an EMBL/GenBank/DDBJ whole genome shotgun (WGS) entry which is preliminary data.</text>
</comment>
<feature type="chain" id="PRO_5041735276" evidence="2">
    <location>
        <begin position="22"/>
        <end position="85"/>
    </location>
</feature>
<dbReference type="AlphaFoldDB" id="A0AA91PDD3"/>
<gene>
    <name evidence="3" type="ORF">B8W67_12615</name>
</gene>
<organism evidence="3 4">
    <name type="scientific">Mycolicibacillus koreensis</name>
    <dbReference type="NCBI Taxonomy" id="1069220"/>
    <lineage>
        <taxon>Bacteria</taxon>
        <taxon>Bacillati</taxon>
        <taxon>Actinomycetota</taxon>
        <taxon>Actinomycetes</taxon>
        <taxon>Mycobacteriales</taxon>
        <taxon>Mycobacteriaceae</taxon>
        <taxon>Mycolicibacillus</taxon>
    </lineage>
</organism>
<protein>
    <submittedName>
        <fullName evidence="3">Uncharacterized protein</fullName>
    </submittedName>
</protein>
<feature type="transmembrane region" description="Helical" evidence="1">
    <location>
        <begin position="64"/>
        <end position="84"/>
    </location>
</feature>
<name>A0AA91PDD3_9MYCO</name>
<feature type="signal peptide" evidence="2">
    <location>
        <begin position="1"/>
        <end position="21"/>
    </location>
</feature>
<dbReference type="Proteomes" id="UP000193577">
    <property type="component" value="Unassembled WGS sequence"/>
</dbReference>
<keyword evidence="1" id="KW-1133">Transmembrane helix</keyword>
<proteinExistence type="predicted"/>
<keyword evidence="1" id="KW-0472">Membrane</keyword>
<evidence type="ECO:0000313" key="3">
    <source>
        <dbReference type="EMBL" id="OSC33100.1"/>
    </source>
</evidence>
<dbReference type="EMBL" id="NCXO01000027">
    <property type="protein sequence ID" value="OSC33100.1"/>
    <property type="molecule type" value="Genomic_DNA"/>
</dbReference>
<feature type="transmembrane region" description="Helical" evidence="1">
    <location>
        <begin position="37"/>
        <end position="57"/>
    </location>
</feature>
<reference evidence="3 4" key="1">
    <citation type="submission" date="2017-04" db="EMBL/GenBank/DDBJ databases">
        <title>The new phylogeny of genus Mycobacterium.</title>
        <authorList>
            <person name="Tortoli E."/>
            <person name="Trovato A."/>
            <person name="Cirillo D.M."/>
        </authorList>
    </citation>
    <scope>NUCLEOTIDE SEQUENCE [LARGE SCALE GENOMIC DNA]</scope>
    <source>
        <strain evidence="3 4">KCTC 19819</strain>
    </source>
</reference>